<dbReference type="GO" id="GO:0005829">
    <property type="term" value="C:cytosol"/>
    <property type="evidence" value="ECO:0007669"/>
    <property type="project" value="TreeGrafter"/>
</dbReference>
<dbReference type="AlphaFoldDB" id="A0A119CXE3"/>
<evidence type="ECO:0000313" key="7">
    <source>
        <dbReference type="Proteomes" id="UP000064243"/>
    </source>
</evidence>
<dbReference type="EMBL" id="LDUG01000011">
    <property type="protein sequence ID" value="KVW98059.1"/>
    <property type="molecule type" value="Genomic_DNA"/>
</dbReference>
<protein>
    <recommendedName>
        <fullName evidence="3">Large ribosomal RNA subunit accumulation protein YceD</fullName>
    </recommendedName>
    <alternativeName>
        <fullName evidence="5">23S rRNA accumulation protein YceD</fullName>
    </alternativeName>
</protein>
<reference evidence="6 7" key="1">
    <citation type="journal article" date="2015" name="Appl. Environ. Microbiol.">
        <title>Aerobic and Anaerobic Thiosulfate Oxidation by a Cold-Adapted, Subglacial Chemoautotroph.</title>
        <authorList>
            <person name="Harrold Z.R."/>
            <person name="Skidmore M.L."/>
            <person name="Hamilton T.L."/>
            <person name="Desch L."/>
            <person name="Amada K."/>
            <person name="van Gelder W."/>
            <person name="Glover K."/>
            <person name="Roden E.E."/>
            <person name="Boyd E.S."/>
        </authorList>
    </citation>
    <scope>NUCLEOTIDE SEQUENCE [LARGE SCALE GENOMIC DNA]</scope>
    <source>
        <strain evidence="6 7">RG</strain>
    </source>
</reference>
<evidence type="ECO:0000256" key="4">
    <source>
        <dbReference type="ARBA" id="ARBA00022517"/>
    </source>
</evidence>
<dbReference type="PATRIC" id="fig|36861.3.peg.56"/>
<dbReference type="InterPro" id="IPR039255">
    <property type="entry name" value="YceD_bac"/>
</dbReference>
<proteinExistence type="inferred from homology"/>
<evidence type="ECO:0000256" key="2">
    <source>
        <dbReference type="ARBA" id="ARBA00010740"/>
    </source>
</evidence>
<keyword evidence="7" id="KW-1185">Reference proteome</keyword>
<accession>A0A119CXE3</accession>
<sequence>MEVDPWRFCRDGQSWETRSDVAAFPRLTHEFTQGTLICRVVGRVDQRGSLSLQLTVSGKVELPCQRCLGSMPYGIEVGRTLYLARNEAEMERLDALPDSDAIQAGETLNLVDLVEDEVLLSLPLAVMHAEGECPVPGAQ</sequence>
<evidence type="ECO:0000256" key="3">
    <source>
        <dbReference type="ARBA" id="ARBA00015716"/>
    </source>
</evidence>
<keyword evidence="4" id="KW-0690">Ribosome biogenesis</keyword>
<evidence type="ECO:0000256" key="5">
    <source>
        <dbReference type="ARBA" id="ARBA00031841"/>
    </source>
</evidence>
<dbReference type="Proteomes" id="UP000064243">
    <property type="component" value="Unassembled WGS sequence"/>
</dbReference>
<dbReference type="PANTHER" id="PTHR38099">
    <property type="entry name" value="LARGE RIBOSOMAL RNA SUBUNIT ACCUMULATION PROTEIN YCED"/>
    <property type="match status" value="1"/>
</dbReference>
<dbReference type="InterPro" id="IPR003772">
    <property type="entry name" value="YceD"/>
</dbReference>
<dbReference type="Pfam" id="PF02620">
    <property type="entry name" value="YceD"/>
    <property type="match status" value="1"/>
</dbReference>
<gene>
    <name evidence="6" type="ORF">ABW22_03075</name>
</gene>
<evidence type="ECO:0000313" key="6">
    <source>
        <dbReference type="EMBL" id="KVW98059.1"/>
    </source>
</evidence>
<dbReference type="PANTHER" id="PTHR38099:SF1">
    <property type="entry name" value="LARGE RIBOSOMAL RNA SUBUNIT ACCUMULATION PROTEIN YCED"/>
    <property type="match status" value="1"/>
</dbReference>
<evidence type="ECO:0000256" key="1">
    <source>
        <dbReference type="ARBA" id="ARBA00002868"/>
    </source>
</evidence>
<comment type="function">
    <text evidence="1">Plays a role in synthesis, processing and/or stability of 23S rRNA.</text>
</comment>
<comment type="similarity">
    <text evidence="2">Belongs to the DUF177 domain family.</text>
</comment>
<dbReference type="GO" id="GO:0042254">
    <property type="term" value="P:ribosome biogenesis"/>
    <property type="evidence" value="ECO:0007669"/>
    <property type="project" value="UniProtKB-KW"/>
</dbReference>
<comment type="caution">
    <text evidence="6">The sequence shown here is derived from an EMBL/GenBank/DDBJ whole genome shotgun (WGS) entry which is preliminary data.</text>
</comment>
<name>A0A119CXE3_THIDE</name>
<organism evidence="6 7">
    <name type="scientific">Thiobacillus denitrificans</name>
    <dbReference type="NCBI Taxonomy" id="36861"/>
    <lineage>
        <taxon>Bacteria</taxon>
        <taxon>Pseudomonadati</taxon>
        <taxon>Pseudomonadota</taxon>
        <taxon>Betaproteobacteria</taxon>
        <taxon>Nitrosomonadales</taxon>
        <taxon>Thiobacillaceae</taxon>
        <taxon>Thiobacillus</taxon>
    </lineage>
</organism>